<dbReference type="PANTHER" id="PTHR14096:SF28">
    <property type="entry name" value="APOLIPOPROTEIN L, 1-RELATED"/>
    <property type="match status" value="1"/>
</dbReference>
<comment type="caution">
    <text evidence="3">The sequence shown here is derived from an EMBL/GenBank/DDBJ whole genome shotgun (WGS) entry which is preliminary data.</text>
</comment>
<proteinExistence type="inferred from homology"/>
<sequence>MGVTKSKQKTRDDLKVQIQEFNTRLQTALVGCHQAKKTFITLSDVWCSSRQEVLSTLQTVAEKIDKHHQNVNLATLAGISSSIAGGAAGIGGLILAPMSGGLSLALSAGGLVGTVAGSATTLGANIAEVYLTKDLTEKVQKVLETDAFYTKALSAAFKEIILHEQEVISIISELKNEAMLEDLEKVLRSSPCCDEIKKRFSHLKEGANSLEDILILVKSLYPEDQEFLHQLKKTDDLFGEAPTLSSTLSSSSEFFQAVKELTTVGPETLKSISGAALQSTAASSAQIASCTTQIITAGLGAVFVALDIYHFMKTSKNYDQGSKTELANKMRNVAVDLEKERQQIMKLNEFYRRQIHVDLMSDSS</sequence>
<keyword evidence="4" id="KW-1185">Reference proteome</keyword>
<evidence type="ECO:0008006" key="5">
    <source>
        <dbReference type="Google" id="ProtNLM"/>
    </source>
</evidence>
<evidence type="ECO:0000256" key="1">
    <source>
        <dbReference type="ARBA" id="ARBA00010090"/>
    </source>
</evidence>
<gene>
    <name evidence="3" type="ORF">AVEN_207453_1</name>
</gene>
<feature type="coiled-coil region" evidence="2">
    <location>
        <begin position="323"/>
        <end position="354"/>
    </location>
</feature>
<comment type="similarity">
    <text evidence="1">Belongs to the apolipoprotein L family.</text>
</comment>
<dbReference type="GO" id="GO:0005576">
    <property type="term" value="C:extracellular region"/>
    <property type="evidence" value="ECO:0007669"/>
    <property type="project" value="InterPro"/>
</dbReference>
<dbReference type="GO" id="GO:0006869">
    <property type="term" value="P:lipid transport"/>
    <property type="evidence" value="ECO:0007669"/>
    <property type="project" value="InterPro"/>
</dbReference>
<organism evidence="3 4">
    <name type="scientific">Araneus ventricosus</name>
    <name type="common">Orbweaver spider</name>
    <name type="synonym">Epeira ventricosa</name>
    <dbReference type="NCBI Taxonomy" id="182803"/>
    <lineage>
        <taxon>Eukaryota</taxon>
        <taxon>Metazoa</taxon>
        <taxon>Ecdysozoa</taxon>
        <taxon>Arthropoda</taxon>
        <taxon>Chelicerata</taxon>
        <taxon>Arachnida</taxon>
        <taxon>Araneae</taxon>
        <taxon>Araneomorphae</taxon>
        <taxon>Entelegynae</taxon>
        <taxon>Araneoidea</taxon>
        <taxon>Araneidae</taxon>
        <taxon>Araneus</taxon>
    </lineage>
</organism>
<accession>A0A4Y2EBL3</accession>
<dbReference type="PANTHER" id="PTHR14096">
    <property type="entry name" value="APOLIPOPROTEIN L"/>
    <property type="match status" value="1"/>
</dbReference>
<dbReference type="GO" id="GO:0016020">
    <property type="term" value="C:membrane"/>
    <property type="evidence" value="ECO:0007669"/>
    <property type="project" value="TreeGrafter"/>
</dbReference>
<dbReference type="OrthoDB" id="6431189at2759"/>
<keyword evidence="2" id="KW-0175">Coiled coil</keyword>
<name>A0A4Y2EBL3_ARAVE</name>
<dbReference type="Pfam" id="PF05461">
    <property type="entry name" value="ApoL"/>
    <property type="match status" value="2"/>
</dbReference>
<dbReference type="AlphaFoldDB" id="A0A4Y2EBL3"/>
<dbReference type="InterPro" id="IPR008405">
    <property type="entry name" value="ApoL"/>
</dbReference>
<protein>
    <recommendedName>
        <fullName evidence="5">Apolipoprotein L3</fullName>
    </recommendedName>
</protein>
<evidence type="ECO:0000313" key="3">
    <source>
        <dbReference type="EMBL" id="GBM25679.1"/>
    </source>
</evidence>
<reference evidence="3 4" key="1">
    <citation type="journal article" date="2019" name="Sci. Rep.">
        <title>Orb-weaving spider Araneus ventricosus genome elucidates the spidroin gene catalogue.</title>
        <authorList>
            <person name="Kono N."/>
            <person name="Nakamura H."/>
            <person name="Ohtoshi R."/>
            <person name="Moran D.A.P."/>
            <person name="Shinohara A."/>
            <person name="Yoshida Y."/>
            <person name="Fujiwara M."/>
            <person name="Mori M."/>
            <person name="Tomita M."/>
            <person name="Arakawa K."/>
        </authorList>
    </citation>
    <scope>NUCLEOTIDE SEQUENCE [LARGE SCALE GENOMIC DNA]</scope>
</reference>
<evidence type="ECO:0000256" key="2">
    <source>
        <dbReference type="SAM" id="Coils"/>
    </source>
</evidence>
<dbReference type="GO" id="GO:0042157">
    <property type="term" value="P:lipoprotein metabolic process"/>
    <property type="evidence" value="ECO:0007669"/>
    <property type="project" value="InterPro"/>
</dbReference>
<dbReference type="GO" id="GO:0008289">
    <property type="term" value="F:lipid binding"/>
    <property type="evidence" value="ECO:0007669"/>
    <property type="project" value="InterPro"/>
</dbReference>
<dbReference type="Proteomes" id="UP000499080">
    <property type="component" value="Unassembled WGS sequence"/>
</dbReference>
<dbReference type="EMBL" id="BGPR01000543">
    <property type="protein sequence ID" value="GBM25679.1"/>
    <property type="molecule type" value="Genomic_DNA"/>
</dbReference>
<evidence type="ECO:0000313" key="4">
    <source>
        <dbReference type="Proteomes" id="UP000499080"/>
    </source>
</evidence>